<dbReference type="KEGG" id="trg:TRUGW13939_08886"/>
<feature type="transmembrane region" description="Helical" evidence="6">
    <location>
        <begin position="232"/>
        <end position="253"/>
    </location>
</feature>
<feature type="transmembrane region" description="Helical" evidence="6">
    <location>
        <begin position="313"/>
        <end position="338"/>
    </location>
</feature>
<feature type="transmembrane region" description="Helical" evidence="6">
    <location>
        <begin position="478"/>
        <end position="501"/>
    </location>
</feature>
<feature type="domain" description="Major facilitator superfamily (MFS) profile" evidence="7">
    <location>
        <begin position="44"/>
        <end position="506"/>
    </location>
</feature>
<dbReference type="OrthoDB" id="194139at2759"/>
<evidence type="ECO:0000256" key="6">
    <source>
        <dbReference type="SAM" id="Phobius"/>
    </source>
</evidence>
<dbReference type="Pfam" id="PF07690">
    <property type="entry name" value="MFS_1"/>
    <property type="match status" value="1"/>
</dbReference>
<feature type="transmembrane region" description="Helical" evidence="6">
    <location>
        <begin position="350"/>
        <end position="375"/>
    </location>
</feature>
<proteinExistence type="predicted"/>
<keyword evidence="2 6" id="KW-0812">Transmembrane</keyword>
<dbReference type="Proteomes" id="UP000509510">
    <property type="component" value="Chromosome V"/>
</dbReference>
<keyword evidence="4 6" id="KW-0472">Membrane</keyword>
<dbReference type="PANTHER" id="PTHR23507:SF1">
    <property type="entry name" value="FI18259P1-RELATED"/>
    <property type="match status" value="1"/>
</dbReference>
<feature type="transmembrane region" description="Helical" evidence="6">
    <location>
        <begin position="413"/>
        <end position="434"/>
    </location>
</feature>
<feature type="transmembrane region" description="Helical" evidence="6">
    <location>
        <begin position="140"/>
        <end position="158"/>
    </location>
</feature>
<gene>
    <name evidence="8" type="ORF">TRUGW13939_08886</name>
</gene>
<evidence type="ECO:0000256" key="1">
    <source>
        <dbReference type="ARBA" id="ARBA00004141"/>
    </source>
</evidence>
<dbReference type="PROSITE" id="PS50850">
    <property type="entry name" value="MFS"/>
    <property type="match status" value="1"/>
</dbReference>
<evidence type="ECO:0000313" key="8">
    <source>
        <dbReference type="EMBL" id="QKX61731.1"/>
    </source>
</evidence>
<dbReference type="InterPro" id="IPR036259">
    <property type="entry name" value="MFS_trans_sf"/>
</dbReference>
<keyword evidence="9" id="KW-1185">Reference proteome</keyword>
<feature type="transmembrane region" description="Helical" evidence="6">
    <location>
        <begin position="387"/>
        <end position="407"/>
    </location>
</feature>
<feature type="region of interest" description="Disordered" evidence="5">
    <location>
        <begin position="1"/>
        <end position="21"/>
    </location>
</feature>
<feature type="transmembrane region" description="Helical" evidence="6">
    <location>
        <begin position="178"/>
        <end position="196"/>
    </location>
</feature>
<dbReference type="AlphaFoldDB" id="A0A7H8R7J5"/>
<evidence type="ECO:0000313" key="9">
    <source>
        <dbReference type="Proteomes" id="UP000509510"/>
    </source>
</evidence>
<dbReference type="SUPFAM" id="SSF103473">
    <property type="entry name" value="MFS general substrate transporter"/>
    <property type="match status" value="1"/>
</dbReference>
<sequence>MTSHQHGDETTEYTPLLGDAPPPQQPDWKQRLLPQWTPKKWRVILVTVMILLFVNFGDTLSTAPQVRIFEEAACRKYKRSIGLVEPNGTVVLDGDICKSEPVQSEVALVIGWKNTLDILPSVAFGLPYGVVADKIGRRPVIIISLAAIALSEILPRLVCWFDWPLRLVWLTGIARAPGGGQLVATTMLLTIVADIFEADERATALFRLTSLSIAAEIVATPISASVMNIDPWIPYFLGLAIMLVTAMASFFMPETLDDAKARRLLAEEIEDEEDIPESLQPSPTAKDTVFNTIITQAQDFISSTRHMWRNPKLVVLLSVAFAGSMDRSSLFLIIQYASTKFSWSISEASYLISVRGCVSLAAFWVLIPFLSTYLTRSLHYSAVEKDLYVSRISAFFGALGYFLLFIAPTPAPLVIGTLFMSLSLPFVVGVMSVATSFVSPEHVATLYSAMSVMQSLGAIVAGPTFAKLYAVGMQLGLAWSGLPFAAGSLIFVVVLIPMMFLRPARVD</sequence>
<dbReference type="InterPro" id="IPR020846">
    <property type="entry name" value="MFS_dom"/>
</dbReference>
<evidence type="ECO:0000259" key="7">
    <source>
        <dbReference type="PROSITE" id="PS50850"/>
    </source>
</evidence>
<organism evidence="8 9">
    <name type="scientific">Talaromyces rugulosus</name>
    <name type="common">Penicillium rugulosum</name>
    <dbReference type="NCBI Taxonomy" id="121627"/>
    <lineage>
        <taxon>Eukaryota</taxon>
        <taxon>Fungi</taxon>
        <taxon>Dikarya</taxon>
        <taxon>Ascomycota</taxon>
        <taxon>Pezizomycotina</taxon>
        <taxon>Eurotiomycetes</taxon>
        <taxon>Eurotiomycetidae</taxon>
        <taxon>Eurotiales</taxon>
        <taxon>Trichocomaceae</taxon>
        <taxon>Talaromyces</taxon>
        <taxon>Talaromyces sect. Islandici</taxon>
    </lineage>
</organism>
<evidence type="ECO:0000256" key="4">
    <source>
        <dbReference type="ARBA" id="ARBA00023136"/>
    </source>
</evidence>
<dbReference type="InterPro" id="IPR011701">
    <property type="entry name" value="MFS"/>
</dbReference>
<evidence type="ECO:0000256" key="3">
    <source>
        <dbReference type="ARBA" id="ARBA00022989"/>
    </source>
</evidence>
<dbReference type="EMBL" id="CP055902">
    <property type="protein sequence ID" value="QKX61731.1"/>
    <property type="molecule type" value="Genomic_DNA"/>
</dbReference>
<dbReference type="GO" id="GO:0022857">
    <property type="term" value="F:transmembrane transporter activity"/>
    <property type="evidence" value="ECO:0007669"/>
    <property type="project" value="InterPro"/>
</dbReference>
<dbReference type="Gene3D" id="1.20.1250.20">
    <property type="entry name" value="MFS general substrate transporter like domains"/>
    <property type="match status" value="1"/>
</dbReference>
<evidence type="ECO:0000256" key="5">
    <source>
        <dbReference type="SAM" id="MobiDB-lite"/>
    </source>
</evidence>
<dbReference type="GO" id="GO:0016020">
    <property type="term" value="C:membrane"/>
    <property type="evidence" value="ECO:0007669"/>
    <property type="project" value="UniProtKB-SubCell"/>
</dbReference>
<dbReference type="RefSeq" id="XP_035347905.1">
    <property type="nucleotide sequence ID" value="XM_035492012.1"/>
</dbReference>
<keyword evidence="3 6" id="KW-1133">Transmembrane helix</keyword>
<protein>
    <recommendedName>
        <fullName evidence="7">Major facilitator superfamily (MFS) profile domain-containing protein</fullName>
    </recommendedName>
</protein>
<accession>A0A7H8R7J5</accession>
<name>A0A7H8R7J5_TALRU</name>
<evidence type="ECO:0000256" key="2">
    <source>
        <dbReference type="ARBA" id="ARBA00022692"/>
    </source>
</evidence>
<dbReference type="GeneID" id="55996371"/>
<reference evidence="9" key="1">
    <citation type="submission" date="2020-06" db="EMBL/GenBank/DDBJ databases">
        <title>A chromosome-scale genome assembly of Talaromyces rugulosus W13939.</title>
        <authorList>
            <person name="Wang B."/>
            <person name="Guo L."/>
            <person name="Ye K."/>
            <person name="Wang L."/>
        </authorList>
    </citation>
    <scope>NUCLEOTIDE SEQUENCE [LARGE SCALE GENOMIC DNA]</scope>
    <source>
        <strain evidence="9">W13939</strain>
    </source>
</reference>
<feature type="transmembrane region" description="Helical" evidence="6">
    <location>
        <begin position="446"/>
        <end position="466"/>
    </location>
</feature>
<dbReference type="PANTHER" id="PTHR23507">
    <property type="entry name" value="ZGC:174356"/>
    <property type="match status" value="1"/>
</dbReference>
<feature type="transmembrane region" description="Helical" evidence="6">
    <location>
        <begin position="208"/>
        <end position="226"/>
    </location>
</feature>
<comment type="subcellular location">
    <subcellularLocation>
        <location evidence="1">Membrane</location>
        <topology evidence="1">Multi-pass membrane protein</topology>
    </subcellularLocation>
</comment>